<accession>A0ABM7Q3U9</accession>
<evidence type="ECO:0000256" key="2">
    <source>
        <dbReference type="SAM" id="SignalP"/>
    </source>
</evidence>
<proteinExistence type="inferred from homology"/>
<dbReference type="Pfam" id="PF01464">
    <property type="entry name" value="SLT"/>
    <property type="match status" value="1"/>
</dbReference>
<protein>
    <recommendedName>
        <fullName evidence="3">Transglycosylase SLT domain-containing protein</fullName>
    </recommendedName>
</protein>
<dbReference type="InterPro" id="IPR000189">
    <property type="entry name" value="Transglyc_AS"/>
</dbReference>
<feature type="domain" description="Transglycosylase SLT" evidence="3">
    <location>
        <begin position="127"/>
        <end position="224"/>
    </location>
</feature>
<dbReference type="PANTHER" id="PTHR37423:SF2">
    <property type="entry name" value="MEMBRANE-BOUND LYTIC MUREIN TRANSGLYCOSYLASE C"/>
    <property type="match status" value="1"/>
</dbReference>
<dbReference type="EMBL" id="AP024545">
    <property type="protein sequence ID" value="BCT91949.1"/>
    <property type="molecule type" value="Genomic_DNA"/>
</dbReference>
<dbReference type="Gene3D" id="1.10.530.10">
    <property type="match status" value="1"/>
</dbReference>
<dbReference type="InterPro" id="IPR023346">
    <property type="entry name" value="Lysozyme-like_dom_sf"/>
</dbReference>
<dbReference type="Proteomes" id="UP000681317">
    <property type="component" value="Chromosome"/>
</dbReference>
<sequence>MTRTAALAFGLLLLLPCSGLHARTVYECLRDERLSLSTAPEPGARCKAKRVNDRKAKVPNFWGDLGPVRGNLYTTRMNGRVVYSTRAIPGWKEVAEPVKIHAPRDSWAHEGLGEFGAPQLNVFAAQFTAAAKRNGVEDAWLRAIAHAESGFDPRALSPKGAQGLMQLMPALSREYGVSDPYSSTQSIDGAARHIRSLMRRYKGDLVLVAAAYNAGVGAVERYGGVPPYAETEAYVEKVQALVERYRSALQKPVRRARRS</sequence>
<feature type="chain" id="PRO_5045430773" description="Transglycosylase SLT domain-containing protein" evidence="2">
    <location>
        <begin position="23"/>
        <end position="259"/>
    </location>
</feature>
<comment type="similarity">
    <text evidence="1">Belongs to the transglycosylase Slt family.</text>
</comment>
<evidence type="ECO:0000313" key="4">
    <source>
        <dbReference type="EMBL" id="BCT91949.1"/>
    </source>
</evidence>
<name>A0ABM7Q3U9_9GAMM</name>
<dbReference type="PANTHER" id="PTHR37423">
    <property type="entry name" value="SOLUBLE LYTIC MUREIN TRANSGLYCOSYLASE-RELATED"/>
    <property type="match status" value="1"/>
</dbReference>
<dbReference type="PROSITE" id="PS00922">
    <property type="entry name" value="TRANSGLYCOSYLASE"/>
    <property type="match status" value="1"/>
</dbReference>
<dbReference type="SUPFAM" id="SSF53955">
    <property type="entry name" value="Lysozyme-like"/>
    <property type="match status" value="1"/>
</dbReference>
<dbReference type="RefSeq" id="WP_213436273.1">
    <property type="nucleotide sequence ID" value="NZ_AP024545.1"/>
</dbReference>
<keyword evidence="2" id="KW-0732">Signal</keyword>
<keyword evidence="5" id="KW-1185">Reference proteome</keyword>
<evidence type="ECO:0000259" key="3">
    <source>
        <dbReference type="Pfam" id="PF01464"/>
    </source>
</evidence>
<reference evidence="4 5" key="1">
    <citation type="submission" date="2021-03" db="EMBL/GenBank/DDBJ databases">
        <title>Complete Genome Sequences of Two Lysobacter Strains Isolated from Sea Water (Lysobacter caseinilyticus) and Soil (Lysobacter helvus) in South Korea.</title>
        <authorList>
            <person name="Watanabe Y."/>
            <person name="Arakawa K."/>
        </authorList>
    </citation>
    <scope>NUCLEOTIDE SEQUENCE [LARGE SCALE GENOMIC DNA]</scope>
    <source>
        <strain evidence="4 5">KVB24</strain>
    </source>
</reference>
<organism evidence="4 5">
    <name type="scientific">Noviluteimonas caseinilytica</name>
    <dbReference type="NCBI Taxonomy" id="2675101"/>
    <lineage>
        <taxon>Bacteria</taxon>
        <taxon>Pseudomonadati</taxon>
        <taxon>Pseudomonadota</taxon>
        <taxon>Gammaproteobacteria</taxon>
        <taxon>Lysobacterales</taxon>
        <taxon>Lysobacteraceae</taxon>
        <taxon>Noviluteimonas</taxon>
    </lineage>
</organism>
<feature type="signal peptide" evidence="2">
    <location>
        <begin position="1"/>
        <end position="22"/>
    </location>
</feature>
<gene>
    <name evidence="4" type="ORF">LYSCAS_09730</name>
</gene>
<dbReference type="CDD" id="cd00254">
    <property type="entry name" value="LT-like"/>
    <property type="match status" value="1"/>
</dbReference>
<evidence type="ECO:0000313" key="5">
    <source>
        <dbReference type="Proteomes" id="UP000681317"/>
    </source>
</evidence>
<dbReference type="InterPro" id="IPR008258">
    <property type="entry name" value="Transglycosylase_SLT_dom_1"/>
</dbReference>
<evidence type="ECO:0000256" key="1">
    <source>
        <dbReference type="ARBA" id="ARBA00007734"/>
    </source>
</evidence>